<sequence>MLSRRTSVVSIPTADDKAGLSSSLKVLESILSTQGRAISHLASQFQVSQWSRDQYLRSISVLNDSLNSGGKIIVCGMGKSYKIAAKSVATLNSLCVHSALLHPSEALHGDLGIVREDHGDCMILISASGNSPEMLTMMQHVPDAIPVIVLTCAKKSPLSEHPQVQALLYAELPKRMSEQNLYGLAAPTISTTLCLSLMDSVSIALAELQVKDLAMRKRLFGVRHPGGAIGRDYLLSNQCDSNDVSSTVSSNSLSAGGNSEFYVVDSDTSSEVLTDAPEAETETVEQLLDLDLVAKLKDPTVSKIHVGEIPTDELELMRIVVLHDVMIVGKKLAIETNEIRDIFRSASDDDKKMQEYVSRIEQSLRNCYI</sequence>
<dbReference type="InterPro" id="IPR046348">
    <property type="entry name" value="SIS_dom_sf"/>
</dbReference>
<dbReference type="GO" id="GO:1901135">
    <property type="term" value="P:carbohydrate derivative metabolic process"/>
    <property type="evidence" value="ECO:0007669"/>
    <property type="project" value="InterPro"/>
</dbReference>
<evidence type="ECO:0000313" key="2">
    <source>
        <dbReference type="EMBL" id="CDK29296.1"/>
    </source>
</evidence>
<feature type="domain" description="SIS" evidence="1">
    <location>
        <begin position="62"/>
        <end position="211"/>
    </location>
</feature>
<dbReference type="OrthoDB" id="1872003at2759"/>
<reference evidence="2" key="1">
    <citation type="submission" date="2013-12" db="EMBL/GenBank/DDBJ databases">
        <authorList>
            <person name="Genoscope - CEA"/>
        </authorList>
    </citation>
    <scope>NUCLEOTIDE SEQUENCE</scope>
    <source>
        <strain evidence="2">CBS 1993</strain>
    </source>
</reference>
<proteinExistence type="predicted"/>
<dbReference type="Pfam" id="PF01380">
    <property type="entry name" value="SIS"/>
    <property type="match status" value="1"/>
</dbReference>
<accession>W6MRC9</accession>
<dbReference type="PROSITE" id="PS51464">
    <property type="entry name" value="SIS"/>
    <property type="match status" value="1"/>
</dbReference>
<dbReference type="STRING" id="1382522.W6MRC9"/>
<dbReference type="AlphaFoldDB" id="W6MRC9"/>
<organism evidence="2 3">
    <name type="scientific">Kuraishia capsulata CBS 1993</name>
    <dbReference type="NCBI Taxonomy" id="1382522"/>
    <lineage>
        <taxon>Eukaryota</taxon>
        <taxon>Fungi</taxon>
        <taxon>Dikarya</taxon>
        <taxon>Ascomycota</taxon>
        <taxon>Saccharomycotina</taxon>
        <taxon>Pichiomycetes</taxon>
        <taxon>Pichiales</taxon>
        <taxon>Pichiaceae</taxon>
        <taxon>Kuraishia</taxon>
    </lineage>
</organism>
<name>W6MRC9_9ASCO</name>
<dbReference type="GeneID" id="34522671"/>
<dbReference type="RefSeq" id="XP_022461283.1">
    <property type="nucleotide sequence ID" value="XM_022600465.1"/>
</dbReference>
<dbReference type="HOGENOM" id="CLU_040681_2_0_1"/>
<evidence type="ECO:0000313" key="3">
    <source>
        <dbReference type="Proteomes" id="UP000019384"/>
    </source>
</evidence>
<reference evidence="2" key="2">
    <citation type="submission" date="2014-02" db="EMBL/GenBank/DDBJ databases">
        <title>Complete DNA sequence of /Kuraishia capsulata/ illustrates novel genomic features among budding yeasts (/Saccharomycotina/).</title>
        <authorList>
            <person name="Morales L."/>
            <person name="Noel B."/>
            <person name="Porcel B."/>
            <person name="Marcet-Houben M."/>
            <person name="Hullo M-F."/>
            <person name="Sacerdot C."/>
            <person name="Tekaia F."/>
            <person name="Leh-Louis V."/>
            <person name="Despons L."/>
            <person name="Khanna V."/>
            <person name="Aury J-M."/>
            <person name="Barbe V."/>
            <person name="Couloux A."/>
            <person name="Labadie K."/>
            <person name="Pelletier E."/>
            <person name="Souciet J-L."/>
            <person name="Boekhout T."/>
            <person name="Gabaldon T."/>
            <person name="Wincker P."/>
            <person name="Dujon B."/>
        </authorList>
    </citation>
    <scope>NUCLEOTIDE SEQUENCE</scope>
    <source>
        <strain evidence="2">CBS 1993</strain>
    </source>
</reference>
<dbReference type="SUPFAM" id="SSF53697">
    <property type="entry name" value="SIS domain"/>
    <property type="match status" value="1"/>
</dbReference>
<protein>
    <recommendedName>
        <fullName evidence="1">SIS domain-containing protein</fullName>
    </recommendedName>
</protein>
<dbReference type="EMBL" id="HG793130">
    <property type="protein sequence ID" value="CDK29296.1"/>
    <property type="molecule type" value="Genomic_DNA"/>
</dbReference>
<dbReference type="InterPro" id="IPR001347">
    <property type="entry name" value="SIS_dom"/>
</dbReference>
<dbReference type="PANTHER" id="PTHR38418">
    <property type="entry name" value="SUGAR ISOMERASE, KPSF/GUTQ (AFU_ORTHOLOGUE AFUA_6G08860)"/>
    <property type="match status" value="1"/>
</dbReference>
<dbReference type="Gene3D" id="3.40.50.10490">
    <property type="entry name" value="Glucose-6-phosphate isomerase like protein, domain 1"/>
    <property type="match status" value="1"/>
</dbReference>
<evidence type="ECO:0000259" key="1">
    <source>
        <dbReference type="PROSITE" id="PS51464"/>
    </source>
</evidence>
<keyword evidence="3" id="KW-1185">Reference proteome</keyword>
<dbReference type="GO" id="GO:0097367">
    <property type="term" value="F:carbohydrate derivative binding"/>
    <property type="evidence" value="ECO:0007669"/>
    <property type="project" value="InterPro"/>
</dbReference>
<gene>
    <name evidence="2" type="ORF">KUCA_T00005284001</name>
</gene>
<dbReference type="PANTHER" id="PTHR38418:SF2">
    <property type="entry name" value="SUGAR ISOMERASE, KPSF_GUTQ (AFU_ORTHOLOGUE AFUA_6G08860)"/>
    <property type="match status" value="1"/>
</dbReference>
<dbReference type="Proteomes" id="UP000019384">
    <property type="component" value="Unassembled WGS sequence"/>
</dbReference>